<dbReference type="PROSITE" id="PS50280">
    <property type="entry name" value="SET"/>
    <property type="match status" value="1"/>
</dbReference>
<dbReference type="GO" id="GO:0032259">
    <property type="term" value="P:methylation"/>
    <property type="evidence" value="ECO:0007669"/>
    <property type="project" value="UniProtKB-KW"/>
</dbReference>
<keyword evidence="7" id="KW-0808">Transferase</keyword>
<evidence type="ECO:0000256" key="5">
    <source>
        <dbReference type="ARBA" id="ARBA00022490"/>
    </source>
</evidence>
<proteinExistence type="inferred from homology"/>
<dbReference type="SUPFAM" id="SSF48452">
    <property type="entry name" value="TPR-like"/>
    <property type="match status" value="1"/>
</dbReference>
<dbReference type="Gene3D" id="2.170.270.10">
    <property type="entry name" value="SET domain"/>
    <property type="match status" value="1"/>
</dbReference>
<dbReference type="OrthoDB" id="62495at2759"/>
<evidence type="ECO:0000259" key="13">
    <source>
        <dbReference type="PROSITE" id="PS50280"/>
    </source>
</evidence>
<keyword evidence="10" id="KW-0539">Nucleus</keyword>
<feature type="domain" description="SET" evidence="13">
    <location>
        <begin position="228"/>
        <end position="498"/>
    </location>
</feature>
<dbReference type="Gene3D" id="1.25.40.10">
    <property type="entry name" value="Tetratricopeptide repeat domain"/>
    <property type="match status" value="1"/>
</dbReference>
<organism evidence="14 15">
    <name type="scientific">Echinococcus granulosus</name>
    <name type="common">Hydatid tapeworm</name>
    <dbReference type="NCBI Taxonomy" id="6210"/>
    <lineage>
        <taxon>Eukaryota</taxon>
        <taxon>Metazoa</taxon>
        <taxon>Spiralia</taxon>
        <taxon>Lophotrochozoa</taxon>
        <taxon>Platyhelminthes</taxon>
        <taxon>Cestoda</taxon>
        <taxon>Eucestoda</taxon>
        <taxon>Cyclophyllidea</taxon>
        <taxon>Taeniidae</taxon>
        <taxon>Echinococcus</taxon>
        <taxon>Echinococcus granulosus group</taxon>
    </lineage>
</organism>
<comment type="similarity">
    <text evidence="4">Belongs to the ATPase inhibitor family.</text>
</comment>
<dbReference type="GO" id="GO:0042826">
    <property type="term" value="F:histone deacetylase binding"/>
    <property type="evidence" value="ECO:0007669"/>
    <property type="project" value="TreeGrafter"/>
</dbReference>
<keyword evidence="15" id="KW-1185">Reference proteome</keyword>
<dbReference type="CDD" id="cd10536">
    <property type="entry name" value="SET_SMYD4"/>
    <property type="match status" value="1"/>
</dbReference>
<evidence type="ECO:0000256" key="9">
    <source>
        <dbReference type="ARBA" id="ARBA00023128"/>
    </source>
</evidence>
<keyword evidence="12" id="KW-0175">Coiled coil</keyword>
<dbReference type="RefSeq" id="XP_024348032.1">
    <property type="nucleotide sequence ID" value="XM_024497554.1"/>
</dbReference>
<dbReference type="PANTHER" id="PTHR46165">
    <property type="entry name" value="SET AND MYND DOMAIN-CONTAINING PROTEIN 4"/>
    <property type="match status" value="1"/>
</dbReference>
<dbReference type="Gene3D" id="6.10.140.2220">
    <property type="match status" value="1"/>
</dbReference>
<dbReference type="SUPFAM" id="SSF82199">
    <property type="entry name" value="SET domain"/>
    <property type="match status" value="1"/>
</dbReference>
<dbReference type="CTD" id="36344020"/>
<dbReference type="GO" id="GO:0005634">
    <property type="term" value="C:nucleus"/>
    <property type="evidence" value="ECO:0007669"/>
    <property type="project" value="UniProtKB-SubCell"/>
</dbReference>
<dbReference type="STRING" id="6210.W6U8R2"/>
<evidence type="ECO:0000256" key="7">
    <source>
        <dbReference type="ARBA" id="ARBA00022679"/>
    </source>
</evidence>
<dbReference type="Gene3D" id="1.10.220.160">
    <property type="match status" value="1"/>
</dbReference>
<dbReference type="InterPro" id="IPR044421">
    <property type="entry name" value="SMYD4_SET"/>
</dbReference>
<dbReference type="OMA" id="CEPNIAY"/>
<dbReference type="GO" id="GO:0008168">
    <property type="term" value="F:methyltransferase activity"/>
    <property type="evidence" value="ECO:0007669"/>
    <property type="project" value="UniProtKB-KW"/>
</dbReference>
<dbReference type="Gene3D" id="1.20.5.500">
    <property type="entry name" value="Single helix bin"/>
    <property type="match status" value="1"/>
</dbReference>
<gene>
    <name evidence="14" type="ORF">EGR_08305</name>
</gene>
<dbReference type="Pfam" id="PF00856">
    <property type="entry name" value="SET"/>
    <property type="match status" value="1"/>
</dbReference>
<comment type="catalytic activity">
    <reaction evidence="11">
        <text>L-lysyl-[protein] + S-adenosyl-L-methionine = N(6)-methyl-L-lysyl-[protein] + S-adenosyl-L-homocysteine + H(+)</text>
        <dbReference type="Rhea" id="RHEA:51736"/>
        <dbReference type="Rhea" id="RHEA-COMP:9752"/>
        <dbReference type="Rhea" id="RHEA-COMP:13053"/>
        <dbReference type="ChEBI" id="CHEBI:15378"/>
        <dbReference type="ChEBI" id="CHEBI:29969"/>
        <dbReference type="ChEBI" id="CHEBI:57856"/>
        <dbReference type="ChEBI" id="CHEBI:59789"/>
        <dbReference type="ChEBI" id="CHEBI:61929"/>
    </reaction>
</comment>
<keyword evidence="8" id="KW-0949">S-adenosyl-L-methionine</keyword>
<dbReference type="InterPro" id="IPR001214">
    <property type="entry name" value="SET_dom"/>
</dbReference>
<evidence type="ECO:0000256" key="8">
    <source>
        <dbReference type="ARBA" id="ARBA00022691"/>
    </source>
</evidence>
<dbReference type="SUPFAM" id="SSF64602">
    <property type="entry name" value="F1 ATPase inhibitor, IF1, C-terminal domain"/>
    <property type="match status" value="1"/>
</dbReference>
<reference evidence="14 15" key="1">
    <citation type="journal article" date="2013" name="Nat. Genet.">
        <title>The genome of the hydatid tapeworm Echinococcus granulosus.</title>
        <authorList>
            <person name="Zheng H."/>
            <person name="Zhang W."/>
            <person name="Zhang L."/>
            <person name="Zhang Z."/>
            <person name="Li J."/>
            <person name="Lu G."/>
            <person name="Zhu Y."/>
            <person name="Wang Y."/>
            <person name="Huang Y."/>
            <person name="Liu J."/>
            <person name="Kang H."/>
            <person name="Chen J."/>
            <person name="Wang L."/>
            <person name="Chen A."/>
            <person name="Yu S."/>
            <person name="Gao Z."/>
            <person name="Jin L."/>
            <person name="Gu W."/>
            <person name="Wang Z."/>
            <person name="Zhao L."/>
            <person name="Shi B."/>
            <person name="Wen H."/>
            <person name="Lin R."/>
            <person name="Jones M.K."/>
            <person name="Brejova B."/>
            <person name="Vinar T."/>
            <person name="Zhao G."/>
            <person name="McManus D.P."/>
            <person name="Chen Z."/>
            <person name="Zhou Y."/>
            <person name="Wang S."/>
        </authorList>
    </citation>
    <scope>NUCLEOTIDE SEQUENCE [LARGE SCALE GENOMIC DNA]</scope>
</reference>
<dbReference type="PANTHER" id="PTHR46165:SF2">
    <property type="entry name" value="SET AND MYND DOMAIN-CONTAINING PROTEIN 4"/>
    <property type="match status" value="1"/>
</dbReference>
<name>W6U8R2_ECHGR</name>
<dbReference type="Pfam" id="PF04568">
    <property type="entry name" value="IATP"/>
    <property type="match status" value="1"/>
</dbReference>
<dbReference type="InterPro" id="IPR052097">
    <property type="entry name" value="SET-MYND_domain_protein"/>
</dbReference>
<dbReference type="GeneID" id="36344020"/>
<evidence type="ECO:0000313" key="15">
    <source>
        <dbReference type="Proteomes" id="UP000019149"/>
    </source>
</evidence>
<evidence type="ECO:0000256" key="11">
    <source>
        <dbReference type="ARBA" id="ARBA00048985"/>
    </source>
</evidence>
<sequence length="766" mass="85665">MLRGNDGKSGASRIWEHILSTEVEHIESDGDPFGLLKPVGTPIEYYARLKKYADGKHTSQALKNLHNFIFDLESGLVECKSSEKAINCREEGNKYFKLGDYETASGCYKKGILIAEIDSKEAALLHGNLSACFLHQSKWTACIWHVCLALRLHDDSQSSIGKRLQLRLQQACTKVGREDLTVLNECYEWVTKLCEDAAPLLDSEERYGFVNLPVPKFGRSKKLKALSSRLVVHESPKQGRYVVSEGYFKAGDVLASEPSGGWGKGEIQCGAPAADELAVASCILLPFQRHIRCLACHNQLESVGYVCPDCNGAAFCGPPSRCFSRHFRNGQFIMPQWHKDECRYAFLLNSIGLGHLCYRLGTLRGRHLLQPDREVSLDSLVDNYEHFPSHLEYGLTGWLCGLLMGRIGLPNCGDWCFRMLHRLQCNVHAITQINTAVSRDYGLVGVAQERIGGGLFPTASFINHACEPNIAYQFTNGFIIIRCIKDLSPGDEILTCYGPHFRHNPDMGARKRALLEQYFFECSCVHCDKTQQLTTLSPEENDRWCKLVEKICSSKTPLSTLPSLFKRLKRLSDPTATMTPKPSYGEIADETAFGLFKEAMTTSSSEARKVALYLTTESCDFVRTRFGADSIEYAWELVKLATVTTAVGNMLTSGFAFIPAFLRRANPKSIDILKPVVIGCYRMYPGDELGRGVSKGGGKGGPVRDAGGSFGKREAALEEEYFHRKDLEQIKELKKHLVAEVKFHEEQIERHKAAIERHLKSLKSMD</sequence>
<evidence type="ECO:0000256" key="3">
    <source>
        <dbReference type="ARBA" id="ARBA00004496"/>
    </source>
</evidence>
<evidence type="ECO:0000256" key="10">
    <source>
        <dbReference type="ARBA" id="ARBA00023242"/>
    </source>
</evidence>
<accession>W6U8R2</accession>
<evidence type="ECO:0000256" key="2">
    <source>
        <dbReference type="ARBA" id="ARBA00004173"/>
    </source>
</evidence>
<feature type="coiled-coil region" evidence="12">
    <location>
        <begin position="727"/>
        <end position="761"/>
    </location>
</feature>
<dbReference type="InterPro" id="IPR007648">
    <property type="entry name" value="ATPase_inhibitor_mt"/>
</dbReference>
<dbReference type="KEGG" id="egl:EGR_08305"/>
<comment type="subcellular location">
    <subcellularLocation>
        <location evidence="3">Cytoplasm</location>
    </subcellularLocation>
    <subcellularLocation>
        <location evidence="2">Mitochondrion</location>
    </subcellularLocation>
    <subcellularLocation>
        <location evidence="1">Nucleus</location>
    </subcellularLocation>
</comment>
<evidence type="ECO:0000256" key="12">
    <source>
        <dbReference type="SAM" id="Coils"/>
    </source>
</evidence>
<keyword evidence="6" id="KW-0489">Methyltransferase</keyword>
<keyword evidence="5" id="KW-0963">Cytoplasm</keyword>
<dbReference type="EMBL" id="APAU02000102">
    <property type="protein sequence ID" value="EUB56836.1"/>
    <property type="molecule type" value="Genomic_DNA"/>
</dbReference>
<keyword evidence="9" id="KW-0496">Mitochondrion</keyword>
<protein>
    <submittedName>
        <fullName evidence="14">SET and MYND domain-containing protein 4</fullName>
    </submittedName>
</protein>
<dbReference type="GO" id="GO:0042030">
    <property type="term" value="F:ATPase inhibitor activity"/>
    <property type="evidence" value="ECO:0007669"/>
    <property type="project" value="InterPro"/>
</dbReference>
<dbReference type="AlphaFoldDB" id="W6U8R2"/>
<evidence type="ECO:0000256" key="4">
    <source>
        <dbReference type="ARBA" id="ARBA00010901"/>
    </source>
</evidence>
<evidence type="ECO:0000256" key="6">
    <source>
        <dbReference type="ARBA" id="ARBA00022603"/>
    </source>
</evidence>
<comment type="caution">
    <text evidence="14">The sequence shown here is derived from an EMBL/GenBank/DDBJ whole genome shotgun (WGS) entry which is preliminary data.</text>
</comment>
<dbReference type="GO" id="GO:0005739">
    <property type="term" value="C:mitochondrion"/>
    <property type="evidence" value="ECO:0007669"/>
    <property type="project" value="UniProtKB-SubCell"/>
</dbReference>
<dbReference type="InterPro" id="IPR011990">
    <property type="entry name" value="TPR-like_helical_dom_sf"/>
</dbReference>
<evidence type="ECO:0000313" key="14">
    <source>
        <dbReference type="EMBL" id="EUB56836.1"/>
    </source>
</evidence>
<dbReference type="InterPro" id="IPR046341">
    <property type="entry name" value="SET_dom_sf"/>
</dbReference>
<evidence type="ECO:0000256" key="1">
    <source>
        <dbReference type="ARBA" id="ARBA00004123"/>
    </source>
</evidence>
<dbReference type="Proteomes" id="UP000019149">
    <property type="component" value="Unassembled WGS sequence"/>
</dbReference>